<gene>
    <name evidence="1" type="ORF">X907_2590</name>
</gene>
<dbReference type="EMBL" id="CP018911">
    <property type="protein sequence ID" value="AZU05101.1"/>
    <property type="molecule type" value="Genomic_DNA"/>
</dbReference>
<evidence type="ECO:0000313" key="1">
    <source>
        <dbReference type="EMBL" id="AZU05101.1"/>
    </source>
</evidence>
<dbReference type="OrthoDB" id="7433399at2"/>
<dbReference type="Proteomes" id="UP000286954">
    <property type="component" value="Chromosome"/>
</dbReference>
<accession>A0A3T0ECU3</accession>
<dbReference type="RefSeq" id="WP_127568602.1">
    <property type="nucleotide sequence ID" value="NZ_BMFB01000001.1"/>
</dbReference>
<keyword evidence="2" id="KW-1185">Reference proteome</keyword>
<proteinExistence type="predicted"/>
<reference evidence="1 2" key="1">
    <citation type="submission" date="2016-12" db="EMBL/GenBank/DDBJ databases">
        <title>The genome of dimorphic prosthecate Glycocaulis alkaliphilus 6b-8t, isolated from crude oil dictates its adaptability in petroleum environments.</title>
        <authorList>
            <person name="Wu X.-L."/>
            <person name="Geng S."/>
        </authorList>
    </citation>
    <scope>NUCLEOTIDE SEQUENCE [LARGE SCALE GENOMIC DNA]</scope>
    <source>
        <strain evidence="1 2">6B-8</strain>
    </source>
</reference>
<sequence length="119" mass="12690">MSGALRRVRGPDLIWLVAGFTVWAAGFSVLYGLHAAGCRAGWEETGVAGLSANRILLLVAYLGHVALGAMLWFPLNRIARRWEGASADTMRRVAAIVTIAAVISTLWTGAPVLVLETCV</sequence>
<dbReference type="KEGG" id="gak:X907_2590"/>
<dbReference type="AlphaFoldDB" id="A0A3T0ECU3"/>
<evidence type="ECO:0000313" key="2">
    <source>
        <dbReference type="Proteomes" id="UP000286954"/>
    </source>
</evidence>
<protein>
    <submittedName>
        <fullName evidence="1">Uncharacterized protein</fullName>
    </submittedName>
</protein>
<organism evidence="1 2">
    <name type="scientific">Glycocaulis alkaliphilus</name>
    <dbReference type="NCBI Taxonomy" id="1434191"/>
    <lineage>
        <taxon>Bacteria</taxon>
        <taxon>Pseudomonadati</taxon>
        <taxon>Pseudomonadota</taxon>
        <taxon>Alphaproteobacteria</taxon>
        <taxon>Maricaulales</taxon>
        <taxon>Maricaulaceae</taxon>
        <taxon>Glycocaulis</taxon>
    </lineage>
</organism>
<name>A0A3T0ECU3_9PROT</name>